<dbReference type="PANTHER" id="PTHR43380:SF1">
    <property type="entry name" value="2-OXOISOVALERATE DEHYDROGENASE SUBUNIT ALPHA, MITOCHONDRIAL"/>
    <property type="match status" value="1"/>
</dbReference>
<evidence type="ECO:0000313" key="8">
    <source>
        <dbReference type="Proteomes" id="UP001551695"/>
    </source>
</evidence>
<dbReference type="EMBL" id="JBFAKC010000004">
    <property type="protein sequence ID" value="MEV0707914.1"/>
    <property type="molecule type" value="Genomic_DNA"/>
</dbReference>
<dbReference type="InterPro" id="IPR001017">
    <property type="entry name" value="DH_E1"/>
</dbReference>
<comment type="similarity">
    <text evidence="4">Belongs to the BCKDHA family.</text>
</comment>
<evidence type="ECO:0000256" key="1">
    <source>
        <dbReference type="ARBA" id="ARBA00001964"/>
    </source>
</evidence>
<comment type="function">
    <text evidence="4">The branched-chain alpha-keto dehydrogenase complex catalyzes the overall conversion of alpha-keto acids to acyl-CoA and CO(2). It contains multiple copies of three enzymatic components: branched-chain alpha-keto acid decarboxylase (E1), lipoamide acyltransferase (E2) and lipoamide dehydrogenase (E3).</text>
</comment>
<dbReference type="Proteomes" id="UP001551695">
    <property type="component" value="Unassembled WGS sequence"/>
</dbReference>
<dbReference type="PANTHER" id="PTHR43380">
    <property type="entry name" value="2-OXOISOVALERATE DEHYDROGENASE SUBUNIT ALPHA, MITOCHONDRIAL"/>
    <property type="match status" value="1"/>
</dbReference>
<proteinExistence type="inferred from homology"/>
<dbReference type="Gene3D" id="3.40.50.970">
    <property type="match status" value="1"/>
</dbReference>
<dbReference type="InterPro" id="IPR050771">
    <property type="entry name" value="Alpha-ketoacid_DH_E1_comp"/>
</dbReference>
<reference evidence="7 8" key="1">
    <citation type="submission" date="2024-06" db="EMBL/GenBank/DDBJ databases">
        <title>The Natural Products Discovery Center: Release of the First 8490 Sequenced Strains for Exploring Actinobacteria Biosynthetic Diversity.</title>
        <authorList>
            <person name="Kalkreuter E."/>
            <person name="Kautsar S.A."/>
            <person name="Yang D."/>
            <person name="Bader C.D."/>
            <person name="Teijaro C.N."/>
            <person name="Fluegel L."/>
            <person name="Davis C.M."/>
            <person name="Simpson J.R."/>
            <person name="Lauterbach L."/>
            <person name="Steele A.D."/>
            <person name="Gui C."/>
            <person name="Meng S."/>
            <person name="Li G."/>
            <person name="Viehrig K."/>
            <person name="Ye F."/>
            <person name="Su P."/>
            <person name="Kiefer A.F."/>
            <person name="Nichols A."/>
            <person name="Cepeda A.J."/>
            <person name="Yan W."/>
            <person name="Fan B."/>
            <person name="Jiang Y."/>
            <person name="Adhikari A."/>
            <person name="Zheng C.-J."/>
            <person name="Schuster L."/>
            <person name="Cowan T.M."/>
            <person name="Smanski M.J."/>
            <person name="Chevrette M.G."/>
            <person name="De Carvalho L.P.S."/>
            <person name="Shen B."/>
        </authorList>
    </citation>
    <scope>NUCLEOTIDE SEQUENCE [LARGE SCALE GENOMIC DNA]</scope>
    <source>
        <strain evidence="7 8">NPDC050403</strain>
    </source>
</reference>
<gene>
    <name evidence="7" type="ORF">AB0I48_10150</name>
</gene>
<evidence type="ECO:0000313" key="7">
    <source>
        <dbReference type="EMBL" id="MEV0707914.1"/>
    </source>
</evidence>
<evidence type="ECO:0000259" key="6">
    <source>
        <dbReference type="Pfam" id="PF00676"/>
    </source>
</evidence>
<comment type="catalytic activity">
    <reaction evidence="4">
        <text>N(6)-[(R)-lipoyl]-L-lysyl-[protein] + 3-methyl-2-oxobutanoate + H(+) = N(6)-[(R)-S(8)-2-methylpropanoyldihydrolipoyl]-L-lysyl-[protein] + CO2</text>
        <dbReference type="Rhea" id="RHEA:13457"/>
        <dbReference type="Rhea" id="RHEA-COMP:10474"/>
        <dbReference type="Rhea" id="RHEA-COMP:10497"/>
        <dbReference type="ChEBI" id="CHEBI:11851"/>
        <dbReference type="ChEBI" id="CHEBI:15378"/>
        <dbReference type="ChEBI" id="CHEBI:16526"/>
        <dbReference type="ChEBI" id="CHEBI:83099"/>
        <dbReference type="ChEBI" id="CHEBI:83142"/>
        <dbReference type="EC" id="1.2.4.4"/>
    </reaction>
</comment>
<dbReference type="EC" id="1.2.4.4" evidence="4"/>
<accession>A0ABV3FR75</accession>
<keyword evidence="2 4" id="KW-0560">Oxidoreductase</keyword>
<keyword evidence="3 4" id="KW-0786">Thiamine pyrophosphate</keyword>
<evidence type="ECO:0000256" key="5">
    <source>
        <dbReference type="SAM" id="MobiDB-lite"/>
    </source>
</evidence>
<evidence type="ECO:0000256" key="2">
    <source>
        <dbReference type="ARBA" id="ARBA00023002"/>
    </source>
</evidence>
<feature type="compositionally biased region" description="Basic and acidic residues" evidence="5">
    <location>
        <begin position="258"/>
        <end position="277"/>
    </location>
</feature>
<feature type="region of interest" description="Disordered" evidence="5">
    <location>
        <begin position="255"/>
        <end position="277"/>
    </location>
</feature>
<dbReference type="SUPFAM" id="SSF52518">
    <property type="entry name" value="Thiamin diphosphate-binding fold (THDP-binding)"/>
    <property type="match status" value="1"/>
</dbReference>
<evidence type="ECO:0000256" key="3">
    <source>
        <dbReference type="ARBA" id="ARBA00023052"/>
    </source>
</evidence>
<keyword evidence="8" id="KW-1185">Reference proteome</keyword>
<name>A0ABV3FR75_9NOCA</name>
<comment type="caution">
    <text evidence="7">The sequence shown here is derived from an EMBL/GenBank/DDBJ whole genome shotgun (WGS) entry which is preliminary data.</text>
</comment>
<dbReference type="Pfam" id="PF00676">
    <property type="entry name" value="E1_dh"/>
    <property type="match status" value="1"/>
</dbReference>
<feature type="domain" description="Dehydrogenase E1 component" evidence="6">
    <location>
        <begin position="36"/>
        <end position="296"/>
    </location>
</feature>
<organism evidence="7 8">
    <name type="scientific">Nocardia aurea</name>
    <dbReference type="NCBI Taxonomy" id="2144174"/>
    <lineage>
        <taxon>Bacteria</taxon>
        <taxon>Bacillati</taxon>
        <taxon>Actinomycetota</taxon>
        <taxon>Actinomycetes</taxon>
        <taxon>Mycobacteriales</taxon>
        <taxon>Nocardiaceae</taxon>
        <taxon>Nocardia</taxon>
    </lineage>
</organism>
<sequence>MTTISRQPFQLVAPDGAVVADDDDHPIDPDAARNYYRAMTLARAVDDEATFLQRRGELGLWLRSLGQEAAQIGSISALRASDYVFPSYREHAAALARGLSPGQILAQWRGVAHSGWNPADHNFHIYTLVLAAQLLHATGYAMGIQRDRAADVVLAYFGDGASSEGDAAEAFNIAAVNAAPVLFFCQNNAWAISTPNDKQFASPVHVRAQAYGLWSAAVDGNDVFAVRAVTERALRHIRSGGGPALVEALTYRRAGHSTADDPSRYRPDGEVSEQASRDPIDRVEALLRQRDWADETFFVTAAADARNAAASTREQCLALPEPSLAAYFDHVLADADPDVLRERAQSLRRHPVAVS</sequence>
<protein>
    <recommendedName>
        <fullName evidence="4">2-oxoisovalerate dehydrogenase subunit alpha</fullName>
        <ecNumber evidence="4">1.2.4.4</ecNumber>
    </recommendedName>
    <alternativeName>
        <fullName evidence="4">Branched-chain alpha-keto acid dehydrogenase E1 component alpha chain</fullName>
    </alternativeName>
</protein>
<comment type="cofactor">
    <cofactor evidence="1 4">
        <name>thiamine diphosphate</name>
        <dbReference type="ChEBI" id="CHEBI:58937"/>
    </cofactor>
</comment>
<dbReference type="InterPro" id="IPR029061">
    <property type="entry name" value="THDP-binding"/>
</dbReference>
<dbReference type="RefSeq" id="WP_357782044.1">
    <property type="nucleotide sequence ID" value="NZ_JBFAKC010000004.1"/>
</dbReference>
<evidence type="ECO:0000256" key="4">
    <source>
        <dbReference type="RuleBase" id="RU365014"/>
    </source>
</evidence>
<dbReference type="CDD" id="cd02000">
    <property type="entry name" value="TPP_E1_PDC_ADC_BCADC"/>
    <property type="match status" value="1"/>
</dbReference>